<evidence type="ECO:0000313" key="3">
    <source>
        <dbReference type="Proteomes" id="UP000215563"/>
    </source>
</evidence>
<evidence type="ECO:0000256" key="1">
    <source>
        <dbReference type="SAM" id="MobiDB-lite"/>
    </source>
</evidence>
<protein>
    <submittedName>
        <fullName evidence="2">Uncharacterized protein</fullName>
    </submittedName>
</protein>
<dbReference type="RefSeq" id="WP_020634891.1">
    <property type="nucleotide sequence ID" value="NZ_KB913032.1"/>
</dbReference>
<feature type="compositionally biased region" description="Polar residues" evidence="1">
    <location>
        <begin position="9"/>
        <end position="18"/>
    </location>
</feature>
<accession>A0A229R8R7</accession>
<keyword evidence="3" id="KW-1185">Reference proteome</keyword>
<gene>
    <name evidence="2" type="ORF">CFP75_40175</name>
</gene>
<dbReference type="Proteomes" id="UP000215563">
    <property type="component" value="Unassembled WGS sequence"/>
</dbReference>
<name>A0A229R8R7_AMYAL</name>
<comment type="caution">
    <text evidence="2">The sequence shown here is derived from an EMBL/GenBank/DDBJ whole genome shotgun (WGS) entry which is preliminary data.</text>
</comment>
<organism evidence="2 3">
    <name type="scientific">Amycolatopsis alba DSM 44262</name>
    <dbReference type="NCBI Taxonomy" id="1125972"/>
    <lineage>
        <taxon>Bacteria</taxon>
        <taxon>Bacillati</taxon>
        <taxon>Actinomycetota</taxon>
        <taxon>Actinomycetes</taxon>
        <taxon>Pseudonocardiales</taxon>
        <taxon>Pseudonocardiaceae</taxon>
        <taxon>Amycolatopsis</taxon>
    </lineage>
</organism>
<dbReference type="EMBL" id="NMQU01000161">
    <property type="protein sequence ID" value="OXM43062.1"/>
    <property type="molecule type" value="Genomic_DNA"/>
</dbReference>
<evidence type="ECO:0000313" key="2">
    <source>
        <dbReference type="EMBL" id="OXM43062.1"/>
    </source>
</evidence>
<dbReference type="OrthoDB" id="10000525at2"/>
<reference evidence="2 3" key="1">
    <citation type="submission" date="2017-07" db="EMBL/GenBank/DDBJ databases">
        <title>Amycolatopsis alba DSM 44262 Genome sequencing and assembly.</title>
        <authorList>
            <person name="Kaur N."/>
            <person name="Mayilraj S."/>
        </authorList>
    </citation>
    <scope>NUCLEOTIDE SEQUENCE [LARGE SCALE GENOMIC DNA]</scope>
    <source>
        <strain evidence="2 3">DSM 44262</strain>
    </source>
</reference>
<feature type="region of interest" description="Disordered" evidence="1">
    <location>
        <begin position="1"/>
        <end position="24"/>
    </location>
</feature>
<dbReference type="AlphaFoldDB" id="A0A229R8R7"/>
<sequence>MLQAPPSGPSQNATTGAPETTHDTPAHVADAVTDRVRHARSVLICCVLAESFSPLPLRGLDIPAVQVRHAVDTALRGLPLEYLLGWRRRVAAWSVRWDAARHAASSYFPDDLPGEDEIPELDAVGEFSLSATERIVLTRLCQDTPARSGSRP</sequence>
<proteinExistence type="predicted"/>